<evidence type="ECO:0000313" key="2">
    <source>
        <dbReference type="Proteomes" id="UP000383932"/>
    </source>
</evidence>
<sequence length="113" mass="12362">MASTLSTLSHFFDTTVSELGRDMAVSEVLETINQETERKMSGYGDATGSFCLSPRIRSSRTEMELEMGPIRSVSCAQFSADTSPFTPAESEFLNRVIQVSPANAEDRRSGEGK</sequence>
<protein>
    <submittedName>
        <fullName evidence="1">Uncharacterized protein</fullName>
    </submittedName>
</protein>
<proteinExistence type="predicted"/>
<reference evidence="1 2" key="1">
    <citation type="journal article" date="2019" name="Fungal Biol. Biotechnol.">
        <title>Draft genome sequence of fastidious pathogen Ceratobasidium theobromae, which causes vascular-streak dieback in Theobroma cacao.</title>
        <authorList>
            <person name="Ali S.S."/>
            <person name="Asman A."/>
            <person name="Shao J."/>
            <person name="Firmansyah A.P."/>
            <person name="Susilo A.W."/>
            <person name="Rosmana A."/>
            <person name="McMahon P."/>
            <person name="Junaid M."/>
            <person name="Guest D."/>
            <person name="Kheng T.Y."/>
            <person name="Meinhardt L.W."/>
            <person name="Bailey B.A."/>
        </authorList>
    </citation>
    <scope>NUCLEOTIDE SEQUENCE [LARGE SCALE GENOMIC DNA]</scope>
    <source>
        <strain evidence="1 2">CT2</strain>
    </source>
</reference>
<accession>A0A5N5QI12</accession>
<organism evidence="1 2">
    <name type="scientific">Ceratobasidium theobromae</name>
    <dbReference type="NCBI Taxonomy" id="1582974"/>
    <lineage>
        <taxon>Eukaryota</taxon>
        <taxon>Fungi</taxon>
        <taxon>Dikarya</taxon>
        <taxon>Basidiomycota</taxon>
        <taxon>Agaricomycotina</taxon>
        <taxon>Agaricomycetes</taxon>
        <taxon>Cantharellales</taxon>
        <taxon>Ceratobasidiaceae</taxon>
        <taxon>Ceratobasidium</taxon>
    </lineage>
</organism>
<evidence type="ECO:0000313" key="1">
    <source>
        <dbReference type="EMBL" id="KAB5591370.1"/>
    </source>
</evidence>
<dbReference type="AlphaFoldDB" id="A0A5N5QI12"/>
<comment type="caution">
    <text evidence="1">The sequence shown here is derived from an EMBL/GenBank/DDBJ whole genome shotgun (WGS) entry which is preliminary data.</text>
</comment>
<dbReference type="OrthoDB" id="3242376at2759"/>
<dbReference type="Proteomes" id="UP000383932">
    <property type="component" value="Unassembled WGS sequence"/>
</dbReference>
<name>A0A5N5QI12_9AGAM</name>
<dbReference type="EMBL" id="SSOP01000109">
    <property type="protein sequence ID" value="KAB5591370.1"/>
    <property type="molecule type" value="Genomic_DNA"/>
</dbReference>
<gene>
    <name evidence="1" type="ORF">CTheo_5199</name>
</gene>
<keyword evidence="2" id="KW-1185">Reference proteome</keyword>